<evidence type="ECO:0000313" key="3">
    <source>
        <dbReference type="Proteomes" id="UP000500791"/>
    </source>
</evidence>
<dbReference type="AlphaFoldDB" id="A0A6G7VL99"/>
<gene>
    <name evidence="2" type="ORF">G8E03_07810</name>
</gene>
<evidence type="ECO:0000256" key="1">
    <source>
        <dbReference type="SAM" id="MobiDB-lite"/>
    </source>
</evidence>
<accession>A0A6G7VL99</accession>
<sequence length="184" mass="19975">MANAPHRGTRIEFPRPLATQRLIRDGQHSFDETATEEERAALADLFGAISVDELSFSGMIEREGHDGLRLNGRLRGTVVQSCVVTLAPVKTRLDEKVERVYSPDIDPENIDLDSDEEDALEPLTRTLDVGLVATEAAALALPAYPKAKGVGTGDHITNTADDDPEKEKPFAALAALKEKLSDKS</sequence>
<evidence type="ECO:0000313" key="2">
    <source>
        <dbReference type="EMBL" id="QIK40680.1"/>
    </source>
</evidence>
<organism evidence="2 3">
    <name type="scientific">Pontivivens nitratireducens</name>
    <dbReference type="NCBI Taxonomy" id="2758038"/>
    <lineage>
        <taxon>Bacteria</taxon>
        <taxon>Pseudomonadati</taxon>
        <taxon>Pseudomonadota</taxon>
        <taxon>Alphaproteobacteria</taxon>
        <taxon>Rhodobacterales</taxon>
        <taxon>Paracoccaceae</taxon>
        <taxon>Pontivivens</taxon>
    </lineage>
</organism>
<dbReference type="RefSeq" id="WP_166190395.1">
    <property type="nucleotide sequence ID" value="NZ_CP049811.1"/>
</dbReference>
<keyword evidence="3" id="KW-1185">Reference proteome</keyword>
<dbReference type="KEGG" id="mon:G8E03_07810"/>
<feature type="region of interest" description="Disordered" evidence="1">
    <location>
        <begin position="150"/>
        <end position="170"/>
    </location>
</feature>
<reference evidence="2 3" key="1">
    <citation type="submission" date="2020-03" db="EMBL/GenBank/DDBJ databases">
        <title>Complete genome sequence of Monaibacterium sp. ALG8 with diverse plasmids.</title>
        <authorList>
            <person name="Sun C."/>
        </authorList>
    </citation>
    <scope>NUCLEOTIDE SEQUENCE [LARGE SCALE GENOMIC DNA]</scope>
    <source>
        <strain evidence="2 3">ALG8</strain>
    </source>
</reference>
<dbReference type="EMBL" id="CP049811">
    <property type="protein sequence ID" value="QIK40680.1"/>
    <property type="molecule type" value="Genomic_DNA"/>
</dbReference>
<dbReference type="InterPro" id="IPR003772">
    <property type="entry name" value="YceD"/>
</dbReference>
<name>A0A6G7VL99_9RHOB</name>
<dbReference type="Pfam" id="PF02620">
    <property type="entry name" value="YceD"/>
    <property type="match status" value="1"/>
</dbReference>
<dbReference type="Proteomes" id="UP000500791">
    <property type="component" value="Chromosome"/>
</dbReference>
<protein>
    <submittedName>
        <fullName evidence="2">DUF177 domain-containing protein</fullName>
    </submittedName>
</protein>
<proteinExistence type="predicted"/>